<dbReference type="BioCyc" id="ECAT999415-HMP:GTTI-1812-MONOMER"/>
<dbReference type="RefSeq" id="WP_004804175.1">
    <property type="nucleotide sequence ID" value="NZ_KB446650.1"/>
</dbReference>
<keyword evidence="4" id="KW-0479">Metal-binding</keyword>
<evidence type="ECO:0000259" key="10">
    <source>
        <dbReference type="PROSITE" id="PS51643"/>
    </source>
</evidence>
<dbReference type="InterPro" id="IPR001650">
    <property type="entry name" value="Helicase_C-like"/>
</dbReference>
<dbReference type="SMART" id="SM00490">
    <property type="entry name" value="HELICc"/>
    <property type="match status" value="1"/>
</dbReference>
<dbReference type="NCBIfam" id="TIGR01587">
    <property type="entry name" value="cas3_core"/>
    <property type="match status" value="1"/>
</dbReference>
<dbReference type="GO" id="GO:0051607">
    <property type="term" value="P:defense response to virus"/>
    <property type="evidence" value="ECO:0007669"/>
    <property type="project" value="UniProtKB-KW"/>
</dbReference>
<comment type="similarity">
    <text evidence="1">In the N-terminal section; belongs to the CRISPR-associated nuclease Cas3-HD family.</text>
</comment>
<keyword evidence="3" id="KW-0540">Nuclease</keyword>
<comment type="caution">
    <text evidence="11">The sequence shown here is derived from an EMBL/GenBank/DDBJ whole genome shotgun (WGS) entry which is preliminary data.</text>
</comment>
<evidence type="ECO:0000256" key="2">
    <source>
        <dbReference type="ARBA" id="ARBA00009046"/>
    </source>
</evidence>
<dbReference type="Gene3D" id="1.10.3210.30">
    <property type="match status" value="1"/>
</dbReference>
<dbReference type="Proteomes" id="UP000011758">
    <property type="component" value="Unassembled WGS sequence"/>
</dbReference>
<dbReference type="InterPro" id="IPR050547">
    <property type="entry name" value="DEAD_box_RNA_helicases"/>
</dbReference>
<dbReference type="InterPro" id="IPR054712">
    <property type="entry name" value="Cas3-like_dom"/>
</dbReference>
<dbReference type="PANTHER" id="PTHR47963">
    <property type="entry name" value="DEAD-BOX ATP-DEPENDENT RNA HELICASE 47, MITOCHONDRIAL"/>
    <property type="match status" value="1"/>
</dbReference>
<dbReference type="EMBL" id="AGEJ01000027">
    <property type="protein sequence ID" value="EMD15914.1"/>
    <property type="molecule type" value="Genomic_DNA"/>
</dbReference>
<evidence type="ECO:0000256" key="4">
    <source>
        <dbReference type="ARBA" id="ARBA00022723"/>
    </source>
</evidence>
<comment type="similarity">
    <text evidence="2">In the central section; belongs to the CRISPR-associated helicase Cas3 family.</text>
</comment>
<evidence type="ECO:0000256" key="1">
    <source>
        <dbReference type="ARBA" id="ARBA00006847"/>
    </source>
</evidence>
<organism evidence="11 12">
    <name type="scientific">Eggerthia catenaformis OT 569 = DSM 20559</name>
    <dbReference type="NCBI Taxonomy" id="999415"/>
    <lineage>
        <taxon>Bacteria</taxon>
        <taxon>Bacillati</taxon>
        <taxon>Bacillota</taxon>
        <taxon>Erysipelotrichia</taxon>
        <taxon>Erysipelotrichales</taxon>
        <taxon>Coprobacillaceae</taxon>
        <taxon>Eggerthia</taxon>
    </lineage>
</organism>
<accession>M2PK04</accession>
<evidence type="ECO:0000256" key="6">
    <source>
        <dbReference type="ARBA" id="ARBA00022801"/>
    </source>
</evidence>
<keyword evidence="7" id="KW-0347">Helicase</keyword>
<dbReference type="CDD" id="cd09641">
    <property type="entry name" value="Cas3''_I"/>
    <property type="match status" value="1"/>
</dbReference>
<evidence type="ECO:0000256" key="8">
    <source>
        <dbReference type="ARBA" id="ARBA00022840"/>
    </source>
</evidence>
<dbReference type="STRING" id="999415.HMPREF9943_01747"/>
<dbReference type="SUPFAM" id="SSF52540">
    <property type="entry name" value="P-loop containing nucleoside triphosphate hydrolases"/>
    <property type="match status" value="1"/>
</dbReference>
<dbReference type="PROSITE" id="PS51643">
    <property type="entry name" value="HD_CAS3"/>
    <property type="match status" value="1"/>
</dbReference>
<keyword evidence="5" id="KW-0547">Nucleotide-binding</keyword>
<dbReference type="GO" id="GO:0004518">
    <property type="term" value="F:nuclease activity"/>
    <property type="evidence" value="ECO:0007669"/>
    <property type="project" value="UniProtKB-KW"/>
</dbReference>
<dbReference type="eggNOG" id="COG1203">
    <property type="taxonomic scope" value="Bacteria"/>
</dbReference>
<protein>
    <submittedName>
        <fullName evidence="11">CRISPR-associated helicase cas3</fullName>
    </submittedName>
</protein>
<name>M2PK04_9FIRM</name>
<dbReference type="Gene3D" id="3.40.50.300">
    <property type="entry name" value="P-loop containing nucleotide triphosphate hydrolases"/>
    <property type="match status" value="2"/>
</dbReference>
<evidence type="ECO:0000256" key="9">
    <source>
        <dbReference type="ARBA" id="ARBA00023118"/>
    </source>
</evidence>
<keyword evidence="8" id="KW-0067">ATP-binding</keyword>
<dbReference type="GO" id="GO:0046872">
    <property type="term" value="F:metal ion binding"/>
    <property type="evidence" value="ECO:0007669"/>
    <property type="project" value="UniProtKB-KW"/>
</dbReference>
<dbReference type="InterPro" id="IPR006474">
    <property type="entry name" value="Helicase_Cas3_CRISPR-ass_core"/>
</dbReference>
<dbReference type="InterPro" id="IPR006483">
    <property type="entry name" value="CRISPR-assoc_Cas3_HD"/>
</dbReference>
<evidence type="ECO:0000256" key="5">
    <source>
        <dbReference type="ARBA" id="ARBA00022741"/>
    </source>
</evidence>
<evidence type="ECO:0000256" key="3">
    <source>
        <dbReference type="ARBA" id="ARBA00022722"/>
    </source>
</evidence>
<proteinExistence type="inferred from homology"/>
<keyword evidence="6" id="KW-0378">Hydrolase</keyword>
<sequence length="769" mass="90360">MKKELIPDYYNDFLAKPDESLYEHTYQLLCCLDDLRCYLSDDEFELLEYCCVYHDIGKMNKNFQQRVISDGRIKFDNTKEVGHNILSFLYVFNNIDRIPDRLDHNLIFNIVLNHHHYVNNFLELTRKDLLQIQYTDTFINNSDLNCKLPNTRKRENLEKLCNTPELREAILKGFFHKCDYAASAHLPVEIPNNNLLKRLDKKGYIWNDMQYFARKHTNSNLILVGSTGLGKTEASLLWQGDNKGFYVLPVRTAINAMYDRIRCDFYCDDYRDYVGLLHGETQSIYIGDKNLDDMTSFWDYYEKTRNKAYPLTICTPDQIFRFVFKFPGYETDLATFSYSKIIMDEIQAYSPDILAAIIYGLQVINDAGGKFAITTATLAPIIRDWLNIGLDNEGNKIKKEITIEEKQFLNERIRHKVKVCDNYLNAEDIIGFYYKNEFADSLKILIVVNTVTKAQKIYSQIISEIDKDQVKMLHSKFTVKDRKKLEKEISKDGDSGLKKHIIWIATQVVEASLDIDFDFLFTEFSDLSGLFQRMGRCNRKGLKYAKDYNIYVYEKIEPSLLCKKKACLGTRRNGFIYNSLYSLGIEALHNWKENSKDFDMSENDKVFMINEFYTTERIRDIEKGILYASYINDYNERYKRLANITPMDLENSEFQEKFRNILSVSAIPNEMYCEKYEFFKEIIDEIKAIHSKLRLSDSKKEKSMLRLKLIELKDQIIDFTLPVEAYKVDGNLFILNGKEKIKVTKNDYGYNSDIGFYCKKGMEEEAIFW</sequence>
<dbReference type="NCBIfam" id="TIGR01596">
    <property type="entry name" value="cas3_HD"/>
    <property type="match status" value="1"/>
</dbReference>
<feature type="domain" description="HD Cas3-type" evidence="10">
    <location>
        <begin position="14"/>
        <end position="181"/>
    </location>
</feature>
<dbReference type="Pfam" id="PF22590">
    <property type="entry name" value="Cas3-like_C_2"/>
    <property type="match status" value="1"/>
</dbReference>
<dbReference type="PATRIC" id="fig|999415.3.peg.1774"/>
<evidence type="ECO:0000313" key="12">
    <source>
        <dbReference type="Proteomes" id="UP000011758"/>
    </source>
</evidence>
<dbReference type="OrthoDB" id="9810236at2"/>
<dbReference type="InterPro" id="IPR038257">
    <property type="entry name" value="CRISPR-assoc_Cas3_HD_sf"/>
</dbReference>
<dbReference type="InterPro" id="IPR027417">
    <property type="entry name" value="P-loop_NTPase"/>
</dbReference>
<dbReference type="GO" id="GO:0003724">
    <property type="term" value="F:RNA helicase activity"/>
    <property type="evidence" value="ECO:0007669"/>
    <property type="project" value="TreeGrafter"/>
</dbReference>
<evidence type="ECO:0000313" key="11">
    <source>
        <dbReference type="EMBL" id="EMD15914.1"/>
    </source>
</evidence>
<dbReference type="AlphaFoldDB" id="M2PK04"/>
<reference evidence="11 12" key="1">
    <citation type="submission" date="2013-02" db="EMBL/GenBank/DDBJ databases">
        <title>The Genome Sequence of Lactobacillus catenaformis F0143.</title>
        <authorList>
            <consortium name="The Broad Institute Genome Sequencing Platform"/>
            <person name="Earl A."/>
            <person name="Ward D."/>
            <person name="Feldgarden M."/>
            <person name="Gevers D."/>
            <person name="Izard J."/>
            <person name="Blanton J.M."/>
            <person name="Mathney J."/>
            <person name="Dewhirst F.E."/>
            <person name="Young S.K."/>
            <person name="Zeng Q."/>
            <person name="Gargeya S."/>
            <person name="Fitzgerald M."/>
            <person name="Haas B."/>
            <person name="Abouelleil A."/>
            <person name="Alvarado L."/>
            <person name="Arachchi H.M."/>
            <person name="Berlin A."/>
            <person name="Chapman S.B."/>
            <person name="Gearin G."/>
            <person name="Goldberg J."/>
            <person name="Griggs A."/>
            <person name="Gujja S."/>
            <person name="Hansen M."/>
            <person name="Heiman D."/>
            <person name="Howarth C."/>
            <person name="Larimer J."/>
            <person name="Lui A."/>
            <person name="MacDonald P.J.P."/>
            <person name="McCowen C."/>
            <person name="Montmayeur A."/>
            <person name="Murphy C."/>
            <person name="Neiman D."/>
            <person name="Pearson M."/>
            <person name="Priest M."/>
            <person name="Roberts A."/>
            <person name="Saif S."/>
            <person name="Shea T."/>
            <person name="Sisk P."/>
            <person name="Stolte C."/>
            <person name="Sykes S."/>
            <person name="Wortman J."/>
            <person name="Nusbaum C."/>
            <person name="Birren B."/>
        </authorList>
    </citation>
    <scope>NUCLEOTIDE SEQUENCE [LARGE SCALE GENOMIC DNA]</scope>
    <source>
        <strain evidence="11 12">OT 569</strain>
    </source>
</reference>
<keyword evidence="9" id="KW-0051">Antiviral defense</keyword>
<dbReference type="PANTHER" id="PTHR47963:SF9">
    <property type="entry name" value="CRISPR-ASSOCIATED ENDONUCLEASE_HELICASE CAS3"/>
    <property type="match status" value="1"/>
</dbReference>
<dbReference type="SMART" id="SM00487">
    <property type="entry name" value="DEXDc"/>
    <property type="match status" value="1"/>
</dbReference>
<dbReference type="GO" id="GO:0003723">
    <property type="term" value="F:RNA binding"/>
    <property type="evidence" value="ECO:0007669"/>
    <property type="project" value="TreeGrafter"/>
</dbReference>
<dbReference type="GO" id="GO:0016787">
    <property type="term" value="F:hydrolase activity"/>
    <property type="evidence" value="ECO:0007669"/>
    <property type="project" value="UniProtKB-KW"/>
</dbReference>
<keyword evidence="12" id="KW-1185">Reference proteome</keyword>
<gene>
    <name evidence="11" type="ORF">HMPREF9943_01747</name>
</gene>
<dbReference type="InterPro" id="IPR014001">
    <property type="entry name" value="Helicase_ATP-bd"/>
</dbReference>
<dbReference type="GO" id="GO:0005524">
    <property type="term" value="F:ATP binding"/>
    <property type="evidence" value="ECO:0007669"/>
    <property type="project" value="UniProtKB-KW"/>
</dbReference>
<evidence type="ECO:0000256" key="7">
    <source>
        <dbReference type="ARBA" id="ARBA00022806"/>
    </source>
</evidence>